<keyword evidence="5 8" id="KW-0472">Membrane</keyword>
<evidence type="ECO:0000256" key="5">
    <source>
        <dbReference type="ARBA" id="ARBA00023136"/>
    </source>
</evidence>
<reference evidence="9" key="2">
    <citation type="submission" date="2015-03" db="EMBL/GenBank/DDBJ databases">
        <authorList>
            <person name="Murphy D."/>
        </authorList>
    </citation>
    <scope>NUCLEOTIDE SEQUENCE</scope>
</reference>
<dbReference type="Pfam" id="PF08395">
    <property type="entry name" value="7tm_7"/>
    <property type="match status" value="1"/>
</dbReference>
<evidence type="ECO:0000256" key="7">
    <source>
        <dbReference type="ARBA" id="ARBA00023224"/>
    </source>
</evidence>
<dbReference type="GO" id="GO:0007635">
    <property type="term" value="P:chemosensory behavior"/>
    <property type="evidence" value="ECO:0007669"/>
    <property type="project" value="TreeGrafter"/>
</dbReference>
<evidence type="ECO:0000256" key="8">
    <source>
        <dbReference type="SAM" id="Phobius"/>
    </source>
</evidence>
<name>A0A0N9K2E1_9HYME</name>
<dbReference type="PANTHER" id="PTHR21143:SF123">
    <property type="entry name" value="GUSTATORY RECEPTOR FOR SUGAR TASTE 43A-RELATED"/>
    <property type="match status" value="1"/>
</dbReference>
<evidence type="ECO:0000313" key="9">
    <source>
        <dbReference type="EMBL" id="ALG36128.1"/>
    </source>
</evidence>
<keyword evidence="7" id="KW-0807">Transducer</keyword>
<evidence type="ECO:0000256" key="6">
    <source>
        <dbReference type="ARBA" id="ARBA00023170"/>
    </source>
</evidence>
<proteinExistence type="evidence at transcript level"/>
<keyword evidence="4 8" id="KW-1133">Transmembrane helix</keyword>
<keyword evidence="2" id="KW-1003">Cell membrane</keyword>
<sequence length="149" mass="16534">MADNISELITVHASLCDTVTLSNQAFGVAMLAATLTCLLHLIITPYVLITEAADKSEGLFLLTQGTWIIFHMIRLFIIVQPTYNTVTKAKRTAILVSQLLSSNPDSDAQKQLEIFSLQLLQRPLEFSACGLFSLDRPLVTSVKIFFVIY</sequence>
<dbReference type="AlphaFoldDB" id="A0A0N9K2E1"/>
<reference evidence="9" key="1">
    <citation type="journal article" date="2015" name="Comp. Biochem. Physiol. Part D Genomics Proteomics">
        <title>Analysis of antennal transcriptome and odorant binding protein expression profiles of the recently identified parasitoid wasp, Sclerodermus sp.</title>
        <authorList>
            <person name="Zhou C.X."/>
            <person name="Min S.F."/>
            <person name="Yan-Long T."/>
            <person name="Wang M.Q."/>
        </authorList>
    </citation>
    <scope>NUCLEOTIDE SEQUENCE</scope>
</reference>
<keyword evidence="6 9" id="KW-0675">Receptor</keyword>
<accession>A0A0N9K2E1</accession>
<dbReference type="GO" id="GO:0007165">
    <property type="term" value="P:signal transduction"/>
    <property type="evidence" value="ECO:0007669"/>
    <property type="project" value="UniProtKB-KW"/>
</dbReference>
<evidence type="ECO:0000256" key="4">
    <source>
        <dbReference type="ARBA" id="ARBA00022989"/>
    </source>
</evidence>
<organism evidence="9">
    <name type="scientific">Sclerodermus sp. MQW-2015</name>
    <dbReference type="NCBI Taxonomy" id="1729718"/>
    <lineage>
        <taxon>Eukaryota</taxon>
        <taxon>Metazoa</taxon>
        <taxon>Ecdysozoa</taxon>
        <taxon>Arthropoda</taxon>
        <taxon>Hexapoda</taxon>
        <taxon>Insecta</taxon>
        <taxon>Pterygota</taxon>
        <taxon>Neoptera</taxon>
        <taxon>Endopterygota</taxon>
        <taxon>Hymenoptera</taxon>
        <taxon>Apocrita</taxon>
        <taxon>Aculeata</taxon>
        <taxon>Chrysidoidea</taxon>
        <taxon>Bethylidae</taxon>
        <taxon>Scleroderminae</taxon>
        <taxon>Sclerodermus</taxon>
    </lineage>
</organism>
<keyword evidence="3 8" id="KW-0812">Transmembrane</keyword>
<evidence type="ECO:0000256" key="1">
    <source>
        <dbReference type="ARBA" id="ARBA00004651"/>
    </source>
</evidence>
<feature type="transmembrane region" description="Helical" evidence="8">
    <location>
        <begin position="59"/>
        <end position="79"/>
    </location>
</feature>
<feature type="transmembrane region" description="Helical" evidence="8">
    <location>
        <begin position="25"/>
        <end position="47"/>
    </location>
</feature>
<dbReference type="GO" id="GO:0005886">
    <property type="term" value="C:plasma membrane"/>
    <property type="evidence" value="ECO:0007669"/>
    <property type="project" value="UniProtKB-SubCell"/>
</dbReference>
<dbReference type="GO" id="GO:0043025">
    <property type="term" value="C:neuronal cell body"/>
    <property type="evidence" value="ECO:0007669"/>
    <property type="project" value="TreeGrafter"/>
</dbReference>
<protein>
    <submittedName>
        <fullName evidence="9">Gustatory receptor 4</fullName>
    </submittedName>
</protein>
<dbReference type="GO" id="GO:0030425">
    <property type="term" value="C:dendrite"/>
    <property type="evidence" value="ECO:0007669"/>
    <property type="project" value="TreeGrafter"/>
</dbReference>
<dbReference type="PANTHER" id="PTHR21143">
    <property type="entry name" value="INVERTEBRATE GUSTATORY RECEPTOR"/>
    <property type="match status" value="1"/>
</dbReference>
<dbReference type="InterPro" id="IPR013604">
    <property type="entry name" value="7TM_chemorcpt"/>
</dbReference>
<dbReference type="GO" id="GO:0008049">
    <property type="term" value="P:male courtship behavior"/>
    <property type="evidence" value="ECO:0007669"/>
    <property type="project" value="TreeGrafter"/>
</dbReference>
<comment type="subcellular location">
    <subcellularLocation>
        <location evidence="1">Cell membrane</location>
        <topology evidence="1">Multi-pass membrane protein</topology>
    </subcellularLocation>
</comment>
<dbReference type="GO" id="GO:0050909">
    <property type="term" value="P:sensory perception of taste"/>
    <property type="evidence" value="ECO:0007669"/>
    <property type="project" value="InterPro"/>
</dbReference>
<evidence type="ECO:0000256" key="2">
    <source>
        <dbReference type="ARBA" id="ARBA00022475"/>
    </source>
</evidence>
<gene>
    <name evidence="9" type="primary">GR4</name>
</gene>
<evidence type="ECO:0000256" key="3">
    <source>
        <dbReference type="ARBA" id="ARBA00022692"/>
    </source>
</evidence>
<dbReference type="EMBL" id="KP963680">
    <property type="protein sequence ID" value="ALG36128.1"/>
    <property type="molecule type" value="mRNA"/>
</dbReference>
<dbReference type="GO" id="GO:0030424">
    <property type="term" value="C:axon"/>
    <property type="evidence" value="ECO:0007669"/>
    <property type="project" value="TreeGrafter"/>
</dbReference>